<accession>A0ABV8VXH1</accession>
<dbReference type="RefSeq" id="WP_390198228.1">
    <property type="nucleotide sequence ID" value="NZ_JBHSDV010000002.1"/>
</dbReference>
<evidence type="ECO:0000313" key="1">
    <source>
        <dbReference type="EMBL" id="MFC4387761.1"/>
    </source>
</evidence>
<evidence type="ECO:0000313" key="2">
    <source>
        <dbReference type="Proteomes" id="UP001595880"/>
    </source>
</evidence>
<dbReference type="Proteomes" id="UP001595880">
    <property type="component" value="Unassembled WGS sequence"/>
</dbReference>
<dbReference type="EMBL" id="JBHSDV010000002">
    <property type="protein sequence ID" value="MFC4387761.1"/>
    <property type="molecule type" value="Genomic_DNA"/>
</dbReference>
<organism evidence="1 2">
    <name type="scientific">Gracilibacillus marinus</name>
    <dbReference type="NCBI Taxonomy" id="630535"/>
    <lineage>
        <taxon>Bacteria</taxon>
        <taxon>Bacillati</taxon>
        <taxon>Bacillota</taxon>
        <taxon>Bacilli</taxon>
        <taxon>Bacillales</taxon>
        <taxon>Bacillaceae</taxon>
        <taxon>Gracilibacillus</taxon>
    </lineage>
</organism>
<name>A0ABV8VXH1_9BACI</name>
<dbReference type="Pfam" id="PF13730">
    <property type="entry name" value="HTH_36"/>
    <property type="match status" value="1"/>
</dbReference>
<gene>
    <name evidence="1" type="ORF">ACFOZ1_08025</name>
</gene>
<reference evidence="2" key="1">
    <citation type="journal article" date="2019" name="Int. J. Syst. Evol. Microbiol.">
        <title>The Global Catalogue of Microorganisms (GCM) 10K type strain sequencing project: providing services to taxonomists for standard genome sequencing and annotation.</title>
        <authorList>
            <consortium name="The Broad Institute Genomics Platform"/>
            <consortium name="The Broad Institute Genome Sequencing Center for Infectious Disease"/>
            <person name="Wu L."/>
            <person name="Ma J."/>
        </authorList>
    </citation>
    <scope>NUCLEOTIDE SEQUENCE [LARGE SCALE GENOMIC DNA]</scope>
    <source>
        <strain evidence="2">KACC 14058</strain>
    </source>
</reference>
<sequence length="261" mass="29449">MHYHTINLSELQPLATFKTTADMDEVIYSYIDILRQHNEPESVIDTLLFLGRSSLRITGISFAKYQTIADNIGKSKRTIIRIMNVLEGYGIIEKLPTTKLWRGKSRKKSVNIIRILPMSPQLVTADNAEEVTPHNEIESENTSQPIHYKQFINNSINTYLTSRSVTPYTAFKDAITTYIGNDNQSTVSRLYGVYLGNTKPLRKTEYYSGQGQAELMAAAITAVHETFKATKQKNIRNLAGYFNGVLSNKLDELMAEAMAVL</sequence>
<protein>
    <submittedName>
        <fullName evidence="1">Helix-turn-helix domain-containing protein</fullName>
    </submittedName>
</protein>
<keyword evidence="2" id="KW-1185">Reference proteome</keyword>
<comment type="caution">
    <text evidence="1">The sequence shown here is derived from an EMBL/GenBank/DDBJ whole genome shotgun (WGS) entry which is preliminary data.</text>
</comment>
<proteinExistence type="predicted"/>